<gene>
    <name evidence="2" type="ORF">SteCoe_25449</name>
</gene>
<keyword evidence="1" id="KW-1133">Transmembrane helix</keyword>
<reference evidence="2 3" key="1">
    <citation type="submission" date="2016-11" db="EMBL/GenBank/DDBJ databases">
        <title>The macronuclear genome of Stentor coeruleus: a giant cell with tiny introns.</title>
        <authorList>
            <person name="Slabodnick M."/>
            <person name="Ruby J.G."/>
            <person name="Reiff S.B."/>
            <person name="Swart E.C."/>
            <person name="Gosai S."/>
            <person name="Prabakaran S."/>
            <person name="Witkowska E."/>
            <person name="Larue G.E."/>
            <person name="Fisher S."/>
            <person name="Freeman R.M."/>
            <person name="Gunawardena J."/>
            <person name="Chu W."/>
            <person name="Stover N.A."/>
            <person name="Gregory B.D."/>
            <person name="Nowacki M."/>
            <person name="Derisi J."/>
            <person name="Roy S.W."/>
            <person name="Marshall W.F."/>
            <person name="Sood P."/>
        </authorList>
    </citation>
    <scope>NUCLEOTIDE SEQUENCE [LARGE SCALE GENOMIC DNA]</scope>
    <source>
        <strain evidence="2">WM001</strain>
    </source>
</reference>
<comment type="caution">
    <text evidence="2">The sequence shown here is derived from an EMBL/GenBank/DDBJ whole genome shotgun (WGS) entry which is preliminary data.</text>
</comment>
<feature type="transmembrane region" description="Helical" evidence="1">
    <location>
        <begin position="149"/>
        <end position="173"/>
    </location>
</feature>
<feature type="transmembrane region" description="Helical" evidence="1">
    <location>
        <begin position="113"/>
        <end position="134"/>
    </location>
</feature>
<dbReference type="EMBL" id="MPUH01000692">
    <property type="protein sequence ID" value="OMJ75409.1"/>
    <property type="molecule type" value="Genomic_DNA"/>
</dbReference>
<keyword evidence="1" id="KW-0472">Membrane</keyword>
<dbReference type="Proteomes" id="UP000187209">
    <property type="component" value="Unassembled WGS sequence"/>
</dbReference>
<keyword evidence="1" id="KW-0812">Transmembrane</keyword>
<proteinExistence type="predicted"/>
<sequence>MAETKVEKYISKLKRIFCDWGWAKPTTEKDKIFYGNTAPIWRCPSPILLLICGIFHLLLFIILLTVAAYLQNFDGLCSSEITSLRNLLIFLFLINGVFQFYMSRSDTGTDKQWCRYITISISIEIIQLMLALSLGSSSASCNDKLTKDIAVACGLLGIISTGIFSGVIIYIIVKLYCLGNPLAYNRET</sequence>
<keyword evidence="3" id="KW-1185">Reference proteome</keyword>
<accession>A0A1R2BF94</accession>
<evidence type="ECO:0000313" key="2">
    <source>
        <dbReference type="EMBL" id="OMJ75409.1"/>
    </source>
</evidence>
<evidence type="ECO:0000313" key="3">
    <source>
        <dbReference type="Proteomes" id="UP000187209"/>
    </source>
</evidence>
<protein>
    <submittedName>
        <fullName evidence="2">Uncharacterized protein</fullName>
    </submittedName>
</protein>
<name>A0A1R2BF94_9CILI</name>
<dbReference type="OrthoDB" id="10506916at2759"/>
<dbReference type="AlphaFoldDB" id="A0A1R2BF94"/>
<feature type="transmembrane region" description="Helical" evidence="1">
    <location>
        <begin position="82"/>
        <end position="101"/>
    </location>
</feature>
<organism evidence="2 3">
    <name type="scientific">Stentor coeruleus</name>
    <dbReference type="NCBI Taxonomy" id="5963"/>
    <lineage>
        <taxon>Eukaryota</taxon>
        <taxon>Sar</taxon>
        <taxon>Alveolata</taxon>
        <taxon>Ciliophora</taxon>
        <taxon>Postciliodesmatophora</taxon>
        <taxon>Heterotrichea</taxon>
        <taxon>Heterotrichida</taxon>
        <taxon>Stentoridae</taxon>
        <taxon>Stentor</taxon>
    </lineage>
</organism>
<feature type="transmembrane region" description="Helical" evidence="1">
    <location>
        <begin position="47"/>
        <end position="70"/>
    </location>
</feature>
<evidence type="ECO:0000256" key="1">
    <source>
        <dbReference type="SAM" id="Phobius"/>
    </source>
</evidence>